<reference evidence="1 2" key="1">
    <citation type="journal article" date="2015" name="BMC Genomics">
        <title>Genome mining reveals unlocked bioactive potential of marine Gram-negative bacteria.</title>
        <authorList>
            <person name="Machado H."/>
            <person name="Sonnenschein E.C."/>
            <person name="Melchiorsen J."/>
            <person name="Gram L."/>
        </authorList>
    </citation>
    <scope>NUCLEOTIDE SEQUENCE [LARGE SCALE GENOMIC DNA]</scope>
    <source>
        <strain evidence="1 2">S2471</strain>
    </source>
</reference>
<dbReference type="PATRIC" id="fig|43658.5.peg.2517"/>
<dbReference type="GO" id="GO:0016301">
    <property type="term" value="F:kinase activity"/>
    <property type="evidence" value="ECO:0007669"/>
    <property type="project" value="UniProtKB-KW"/>
</dbReference>
<dbReference type="Proteomes" id="UP000033452">
    <property type="component" value="Unassembled WGS sequence"/>
</dbReference>
<organism evidence="1 2">
    <name type="scientific">Pseudoalteromonas rubra</name>
    <dbReference type="NCBI Taxonomy" id="43658"/>
    <lineage>
        <taxon>Bacteria</taxon>
        <taxon>Pseudomonadati</taxon>
        <taxon>Pseudomonadota</taxon>
        <taxon>Gammaproteobacteria</taxon>
        <taxon>Alteromonadales</taxon>
        <taxon>Pseudoalteromonadaceae</taxon>
        <taxon>Pseudoalteromonas</taxon>
    </lineage>
</organism>
<dbReference type="GO" id="GO:0006040">
    <property type="term" value="P:amino sugar metabolic process"/>
    <property type="evidence" value="ECO:0007669"/>
    <property type="project" value="InterPro"/>
</dbReference>
<keyword evidence="2" id="KW-1185">Reference proteome</keyword>
<proteinExistence type="predicted"/>
<dbReference type="OrthoDB" id="9763949at2"/>
<dbReference type="PANTHER" id="PTHR30605">
    <property type="entry name" value="ANHYDRO-N-ACETYLMURAMIC ACID KINASE"/>
    <property type="match status" value="1"/>
</dbReference>
<dbReference type="GO" id="GO:0005524">
    <property type="term" value="F:ATP binding"/>
    <property type="evidence" value="ECO:0007669"/>
    <property type="project" value="InterPro"/>
</dbReference>
<name>A0A0F4QLP0_9GAMM</name>
<dbReference type="AlphaFoldDB" id="A0A0F4QLP0"/>
<dbReference type="RefSeq" id="WP_046005199.1">
    <property type="nucleotide sequence ID" value="NZ_JXYA01000026.1"/>
</dbReference>
<dbReference type="GO" id="GO:0009254">
    <property type="term" value="P:peptidoglycan turnover"/>
    <property type="evidence" value="ECO:0007669"/>
    <property type="project" value="InterPro"/>
</dbReference>
<dbReference type="GO" id="GO:0016773">
    <property type="term" value="F:phosphotransferase activity, alcohol group as acceptor"/>
    <property type="evidence" value="ECO:0007669"/>
    <property type="project" value="InterPro"/>
</dbReference>
<keyword evidence="1" id="KW-0418">Kinase</keyword>
<dbReference type="SUPFAM" id="SSF53067">
    <property type="entry name" value="Actin-like ATPase domain"/>
    <property type="match status" value="1"/>
</dbReference>
<sequence length="388" mass="42484">MGLKQINRLHAISRKPARIILGLMSGTSLDGLDMALCEVSGSGADTQCKLLKFTTIAYDNDFKDKVREVFAKDTVNFEYLTLLNPWIGHYHGQLINQTLSQWQVRHEDIDLIASHGQTVFHCPHHQHAHEDFGNGTLQLGDGDQVATQTQIITVSDFRQKHIAKGGEGAPLAQYGDYLLYQSERVNRVLLNLGGIANFTVLPRNATVEDVQCSDIGPGNTLMDAYCQRYLGQAYDEGGKLAKQGRVCNSLLESLKAIPFFHFDTPKTTGPEVFSLTMLEQKQALCSEPLSHQDVLATLNELTVWCVLEHLSALQLNGPTQLILSGGGAHNALLVEKFKSRLPACYEVTELLQDGVCVDSKEAALFAVLANECVAGSGLFSFGKISLPG</sequence>
<protein>
    <submittedName>
        <fullName evidence="1">Anhydro-N-acetylmuramic acid kinase</fullName>
    </submittedName>
</protein>
<dbReference type="EMBL" id="JXYA01000026">
    <property type="protein sequence ID" value="KJZ08546.1"/>
    <property type="molecule type" value="Genomic_DNA"/>
</dbReference>
<dbReference type="InterPro" id="IPR005338">
    <property type="entry name" value="Anhydro_N_Ac-Mur_kinase"/>
</dbReference>
<dbReference type="InterPro" id="IPR043129">
    <property type="entry name" value="ATPase_NBD"/>
</dbReference>
<keyword evidence="1" id="KW-0808">Transferase</keyword>
<dbReference type="Gene3D" id="3.30.420.40">
    <property type="match status" value="2"/>
</dbReference>
<evidence type="ECO:0000313" key="1">
    <source>
        <dbReference type="EMBL" id="KJZ08546.1"/>
    </source>
</evidence>
<evidence type="ECO:0000313" key="2">
    <source>
        <dbReference type="Proteomes" id="UP000033452"/>
    </source>
</evidence>
<dbReference type="PANTHER" id="PTHR30605:SF0">
    <property type="entry name" value="ANHYDRO-N-ACETYLMURAMIC ACID KINASE"/>
    <property type="match status" value="1"/>
</dbReference>
<gene>
    <name evidence="1" type="ORF">TW77_11885</name>
</gene>
<comment type="caution">
    <text evidence="1">The sequence shown here is derived from an EMBL/GenBank/DDBJ whole genome shotgun (WGS) entry which is preliminary data.</text>
</comment>
<dbReference type="Pfam" id="PF03702">
    <property type="entry name" value="AnmK"/>
    <property type="match status" value="1"/>
</dbReference>
<accession>A0A0F4QLP0</accession>